<name>A0A0U0ZMR9_9MYCO</name>
<dbReference type="Gene3D" id="1.10.10.10">
    <property type="entry name" value="Winged helix-like DNA-binding domain superfamily/Winged helix DNA-binding domain"/>
    <property type="match status" value="1"/>
</dbReference>
<evidence type="ECO:0000259" key="1">
    <source>
        <dbReference type="SMART" id="SM00843"/>
    </source>
</evidence>
<dbReference type="SUPFAM" id="SSF46785">
    <property type="entry name" value="Winged helix' DNA-binding domain"/>
    <property type="match status" value="1"/>
</dbReference>
<sequence length="353" mass="38202">MSITVPTNKLIDVLTDALATANNTFGGVHIATTRGPWREEPGDVDLLAATSTTKFVFGHTWIPIDGRIDPMVWPCESVVNVLALCKSWAKSKGDQHTVDIHLVLADPPENKKDDEHPGWTVTLSESPALFGSDNEFQFHAHHESRFPTSIVRRLRTGDFLTKEDYEEVPLTLWSAGVLASLVAVAKRRKMQIQMFRSSKRLVQTVQIGDTWIGLATPGSYVEGFTTDGPSIEPVLGQDDNGASVAADLLRHGAGLFLAHSDSDPDDDTEQLEIDGENLLRQAVELVVTTNFGSTSMLQRKLKIGFARAAGLVDEMAAVGIVGPAEGSKAREVKFAPEQLADALAAIAPKAGEQ</sequence>
<keyword evidence="2" id="KW-0131">Cell cycle</keyword>
<protein>
    <submittedName>
        <fullName evidence="2">Cell division protein FtsK</fullName>
    </submittedName>
</protein>
<dbReference type="Pfam" id="PF09397">
    <property type="entry name" value="FtsK_gamma"/>
    <property type="match status" value="1"/>
</dbReference>
<dbReference type="InterPro" id="IPR036390">
    <property type="entry name" value="WH_DNA-bd_sf"/>
</dbReference>
<dbReference type="EMBL" id="CSWP01000005">
    <property type="protein sequence ID" value="CPV56464.1"/>
    <property type="molecule type" value="Genomic_DNA"/>
</dbReference>
<dbReference type="InterPro" id="IPR050206">
    <property type="entry name" value="FtsK/SpoIIIE/SftA"/>
</dbReference>
<dbReference type="SMART" id="SM00843">
    <property type="entry name" value="Ftsk_gamma"/>
    <property type="match status" value="1"/>
</dbReference>
<reference evidence="2 3" key="1">
    <citation type="submission" date="2015-03" db="EMBL/GenBank/DDBJ databases">
        <authorList>
            <person name="Murphy D."/>
        </authorList>
    </citation>
    <scope>NUCLEOTIDE SEQUENCE [LARGE SCALE GENOMIC DNA]</scope>
    <source>
        <strain evidence="2 3">PAP088</strain>
    </source>
</reference>
<evidence type="ECO:0000313" key="3">
    <source>
        <dbReference type="Proteomes" id="UP000045782"/>
    </source>
</evidence>
<evidence type="ECO:0000313" key="2">
    <source>
        <dbReference type="EMBL" id="CPV56464.1"/>
    </source>
</evidence>
<keyword evidence="2" id="KW-0132">Cell division</keyword>
<dbReference type="RefSeq" id="WP_016895648.1">
    <property type="nucleotide sequence ID" value="NZ_CSWP01000005.1"/>
</dbReference>
<dbReference type="InterPro" id="IPR036388">
    <property type="entry name" value="WH-like_DNA-bd_sf"/>
</dbReference>
<feature type="domain" description="FtsK gamma" evidence="1">
    <location>
        <begin position="272"/>
        <end position="337"/>
    </location>
</feature>
<dbReference type="InterPro" id="IPR018541">
    <property type="entry name" value="Ftsk_gamma"/>
</dbReference>
<dbReference type="Proteomes" id="UP000045782">
    <property type="component" value="Unassembled WGS sequence"/>
</dbReference>
<dbReference type="PANTHER" id="PTHR22683:SF41">
    <property type="entry name" value="DNA TRANSLOCASE FTSK"/>
    <property type="match status" value="1"/>
</dbReference>
<accession>A0A0U0ZMR9</accession>
<organism evidence="2 3">
    <name type="scientific">Mycobacteroides abscessus</name>
    <dbReference type="NCBI Taxonomy" id="36809"/>
    <lineage>
        <taxon>Bacteria</taxon>
        <taxon>Bacillati</taxon>
        <taxon>Actinomycetota</taxon>
        <taxon>Actinomycetes</taxon>
        <taxon>Mycobacteriales</taxon>
        <taxon>Mycobacteriaceae</taxon>
        <taxon>Mycobacteroides</taxon>
    </lineage>
</organism>
<dbReference type="AlphaFoldDB" id="A0A0U0ZMR9"/>
<proteinExistence type="predicted"/>
<dbReference type="PANTHER" id="PTHR22683">
    <property type="entry name" value="SPORULATION PROTEIN RELATED"/>
    <property type="match status" value="1"/>
</dbReference>
<dbReference type="GO" id="GO:0051301">
    <property type="term" value="P:cell division"/>
    <property type="evidence" value="ECO:0007669"/>
    <property type="project" value="UniProtKB-KW"/>
</dbReference>
<gene>
    <name evidence="2" type="primary">spoIIIE_2</name>
    <name evidence="2" type="ORF">ERS075579_02802</name>
</gene>